<proteinExistence type="predicted"/>
<reference evidence="3" key="1">
    <citation type="journal article" date="2019" name="Int. J. Syst. Evol. Microbiol.">
        <title>The Global Catalogue of Microorganisms (GCM) 10K type strain sequencing project: providing services to taxonomists for standard genome sequencing and annotation.</title>
        <authorList>
            <consortium name="The Broad Institute Genomics Platform"/>
            <consortium name="The Broad Institute Genome Sequencing Center for Infectious Disease"/>
            <person name="Wu L."/>
            <person name="Ma J."/>
        </authorList>
    </citation>
    <scope>NUCLEOTIDE SEQUENCE [LARGE SCALE GENOMIC DNA]</scope>
    <source>
        <strain evidence="3">CCUG 43117</strain>
    </source>
</reference>
<evidence type="ECO:0000313" key="3">
    <source>
        <dbReference type="Proteomes" id="UP001596060"/>
    </source>
</evidence>
<feature type="compositionally biased region" description="Basic and acidic residues" evidence="1">
    <location>
        <begin position="60"/>
        <end position="71"/>
    </location>
</feature>
<dbReference type="Proteomes" id="UP001596060">
    <property type="component" value="Unassembled WGS sequence"/>
</dbReference>
<evidence type="ECO:0000256" key="1">
    <source>
        <dbReference type="SAM" id="MobiDB-lite"/>
    </source>
</evidence>
<keyword evidence="3" id="KW-1185">Reference proteome</keyword>
<sequence length="219" mass="24344">MRALARLQALVEKAGFREDQPRIPAGNGRESGQWRYVEGYAQGRQPGIGDNGGPSLDPPDPPKEPPKDRVSKTQAAKALAKQIARAALRRAGPIGAVVTAIEAGHWLYSEWPSIRSYQDPPQSLTELQQQAGQRRPGYDDHHIVEQGAGGREGFPRSMLDGPDNVVSIPRYKHHEITGWYTAKNPNFGGLSPRDYLRGRDWSEHVRVGQQALRQFEVLK</sequence>
<dbReference type="RefSeq" id="WP_377815423.1">
    <property type="nucleotide sequence ID" value="NZ_JBHSLU010000007.1"/>
</dbReference>
<feature type="region of interest" description="Disordered" evidence="1">
    <location>
        <begin position="38"/>
        <end position="72"/>
    </location>
</feature>
<gene>
    <name evidence="2" type="ORF">ACFPN9_04050</name>
</gene>
<comment type="caution">
    <text evidence="2">The sequence shown here is derived from an EMBL/GenBank/DDBJ whole genome shotgun (WGS) entry which is preliminary data.</text>
</comment>
<accession>A0ABW0NVA4</accession>
<name>A0ABW0NVA4_9HYPH</name>
<organism evidence="2 3">
    <name type="scientific">Bosea massiliensis</name>
    <dbReference type="NCBI Taxonomy" id="151419"/>
    <lineage>
        <taxon>Bacteria</taxon>
        <taxon>Pseudomonadati</taxon>
        <taxon>Pseudomonadota</taxon>
        <taxon>Alphaproteobacteria</taxon>
        <taxon>Hyphomicrobiales</taxon>
        <taxon>Boseaceae</taxon>
        <taxon>Bosea</taxon>
    </lineage>
</organism>
<evidence type="ECO:0000313" key="2">
    <source>
        <dbReference type="EMBL" id="MFC5504425.1"/>
    </source>
</evidence>
<dbReference type="EMBL" id="JBHSLU010000007">
    <property type="protein sequence ID" value="MFC5504425.1"/>
    <property type="molecule type" value="Genomic_DNA"/>
</dbReference>
<protein>
    <submittedName>
        <fullName evidence="2">Uncharacterized protein</fullName>
    </submittedName>
</protein>